<evidence type="ECO:0000313" key="1">
    <source>
        <dbReference type="EMBL" id="KAG0449251.1"/>
    </source>
</evidence>
<evidence type="ECO:0000313" key="2">
    <source>
        <dbReference type="Proteomes" id="UP000639772"/>
    </source>
</evidence>
<accession>A0A835PBU1</accession>
<dbReference type="EMBL" id="JADCNM010000194">
    <property type="protein sequence ID" value="KAG0449251.1"/>
    <property type="molecule type" value="Genomic_DNA"/>
</dbReference>
<organism evidence="1 2">
    <name type="scientific">Vanilla planifolia</name>
    <name type="common">Vanilla</name>
    <dbReference type="NCBI Taxonomy" id="51239"/>
    <lineage>
        <taxon>Eukaryota</taxon>
        <taxon>Viridiplantae</taxon>
        <taxon>Streptophyta</taxon>
        <taxon>Embryophyta</taxon>
        <taxon>Tracheophyta</taxon>
        <taxon>Spermatophyta</taxon>
        <taxon>Magnoliopsida</taxon>
        <taxon>Liliopsida</taxon>
        <taxon>Asparagales</taxon>
        <taxon>Orchidaceae</taxon>
        <taxon>Vanilloideae</taxon>
        <taxon>Vanilleae</taxon>
        <taxon>Vanilla</taxon>
    </lineage>
</organism>
<sequence>MVKTDLQIVEPTKYRAEDPNPWLPQKQASLNKKLRGLYHQHFHKATPENSSVSLGKPQGNSAILIAQSSLELLGHLQLNRTVKVVPEIVFA</sequence>
<reference evidence="1 2" key="1">
    <citation type="journal article" date="2020" name="Nat. Food">
        <title>A phased Vanilla planifolia genome enables genetic improvement of flavour and production.</title>
        <authorList>
            <person name="Hasing T."/>
            <person name="Tang H."/>
            <person name="Brym M."/>
            <person name="Khazi F."/>
            <person name="Huang T."/>
            <person name="Chambers A.H."/>
        </authorList>
    </citation>
    <scope>NUCLEOTIDE SEQUENCE [LARGE SCALE GENOMIC DNA]</scope>
    <source>
        <tissue evidence="1">Leaf</tissue>
    </source>
</reference>
<name>A0A835PBU1_VANPL</name>
<protein>
    <submittedName>
        <fullName evidence="1">Uncharacterized protein</fullName>
    </submittedName>
</protein>
<dbReference type="AlphaFoldDB" id="A0A835PBU1"/>
<dbReference type="Proteomes" id="UP000639772">
    <property type="component" value="Unassembled WGS sequence"/>
</dbReference>
<comment type="caution">
    <text evidence="1">The sequence shown here is derived from an EMBL/GenBank/DDBJ whole genome shotgun (WGS) entry which is preliminary data.</text>
</comment>
<gene>
    <name evidence="1" type="ORF">HPP92_027368</name>
</gene>
<proteinExistence type="predicted"/>